<feature type="compositionally biased region" description="Pro residues" evidence="1">
    <location>
        <begin position="119"/>
        <end position="143"/>
    </location>
</feature>
<feature type="region of interest" description="Disordered" evidence="1">
    <location>
        <begin position="48"/>
        <end position="245"/>
    </location>
</feature>
<proteinExistence type="predicted"/>
<feature type="compositionally biased region" description="Pro residues" evidence="1">
    <location>
        <begin position="82"/>
        <end position="98"/>
    </location>
</feature>
<evidence type="ECO:0008006" key="4">
    <source>
        <dbReference type="Google" id="ProtNLM"/>
    </source>
</evidence>
<dbReference type="RefSeq" id="WP_177220558.1">
    <property type="nucleotide sequence ID" value="NZ_FOYI01000011.1"/>
</dbReference>
<feature type="compositionally biased region" description="Low complexity" evidence="1">
    <location>
        <begin position="99"/>
        <end position="118"/>
    </location>
</feature>
<sequence length="378" mass="39536">MKTGQYISGAAHVGLILWLLVGIGFDADPLPFDSVSATLVTEEDYAALTALSAPPEAPAEPEAVPEPEPAPEPEPEPEPEPTPEPAPQPAPQPRPAPVQSPEQPQALPDPAAEAAPESTPAPAPRIAPEPAPRPEAPADPDPVPQVAVEPVEAPEPAPAPEPRDAAVPEESSTRIVTEAEERPQTAPTTSPRPLPRPSRPVPPEPEETPVETVAEAEPEPTPEPEPELTPEPEPEPAPEPDAEPEAPLFDDAVAAALAEALGGAGTTPDAPATLSQAEADSLRLAVSACWNVGSLSSDALGVTVIVALEFARDGRPIADTIRMVSASGGGGDATRQAFETARRAILRCGTEGYDLPPQQYDLWKSIEMVFDPEKMRRL</sequence>
<dbReference type="EMBL" id="FOYI01000011">
    <property type="protein sequence ID" value="SFR16449.1"/>
    <property type="molecule type" value="Genomic_DNA"/>
</dbReference>
<accession>A0A1I6EF96</accession>
<evidence type="ECO:0000313" key="3">
    <source>
        <dbReference type="Proteomes" id="UP000199302"/>
    </source>
</evidence>
<organism evidence="2 3">
    <name type="scientific">Poseidonocella sedimentorum</name>
    <dbReference type="NCBI Taxonomy" id="871652"/>
    <lineage>
        <taxon>Bacteria</taxon>
        <taxon>Pseudomonadati</taxon>
        <taxon>Pseudomonadota</taxon>
        <taxon>Alphaproteobacteria</taxon>
        <taxon>Rhodobacterales</taxon>
        <taxon>Roseobacteraceae</taxon>
        <taxon>Poseidonocella</taxon>
    </lineage>
</organism>
<evidence type="ECO:0000313" key="2">
    <source>
        <dbReference type="EMBL" id="SFR16449.1"/>
    </source>
</evidence>
<reference evidence="2 3" key="1">
    <citation type="submission" date="2016-10" db="EMBL/GenBank/DDBJ databases">
        <authorList>
            <person name="de Groot N.N."/>
        </authorList>
    </citation>
    <scope>NUCLEOTIDE SEQUENCE [LARGE SCALE GENOMIC DNA]</scope>
    <source>
        <strain evidence="3">KMM 9023,NRIC 0796,JCM 17311,KCTC 23692</strain>
    </source>
</reference>
<keyword evidence="3" id="KW-1185">Reference proteome</keyword>
<evidence type="ECO:0000256" key="1">
    <source>
        <dbReference type="SAM" id="MobiDB-lite"/>
    </source>
</evidence>
<feature type="compositionally biased region" description="Pro residues" evidence="1">
    <location>
        <begin position="190"/>
        <end position="203"/>
    </location>
</feature>
<dbReference type="STRING" id="871652.SAMN04515673_11151"/>
<gene>
    <name evidence="2" type="ORF">SAMN04515673_11151</name>
</gene>
<protein>
    <recommendedName>
        <fullName evidence="4">Cell division and transport-associated protein TolA</fullName>
    </recommendedName>
</protein>
<feature type="compositionally biased region" description="Acidic residues" evidence="1">
    <location>
        <begin position="204"/>
        <end position="244"/>
    </location>
</feature>
<dbReference type="AlphaFoldDB" id="A0A1I6EF96"/>
<dbReference type="Proteomes" id="UP000199302">
    <property type="component" value="Unassembled WGS sequence"/>
</dbReference>
<dbReference type="Gene3D" id="3.30.1150.10">
    <property type="match status" value="1"/>
</dbReference>
<name>A0A1I6EF96_9RHOB</name>
<feature type="compositionally biased region" description="Acidic residues" evidence="1">
    <location>
        <begin position="63"/>
        <end position="81"/>
    </location>
</feature>